<evidence type="ECO:0000256" key="1">
    <source>
        <dbReference type="ARBA" id="ARBA00008857"/>
    </source>
</evidence>
<dbReference type="SUPFAM" id="SSF56349">
    <property type="entry name" value="DNA breaking-rejoining enzymes"/>
    <property type="match status" value="1"/>
</dbReference>
<dbReference type="EMBL" id="WISZ01000142">
    <property type="protein sequence ID" value="MQX10170.1"/>
    <property type="molecule type" value="Genomic_DNA"/>
</dbReference>
<dbReference type="Gene3D" id="1.10.443.10">
    <property type="entry name" value="Intergrase catalytic core"/>
    <property type="match status" value="1"/>
</dbReference>
<dbReference type="Gene3D" id="3.30.160.390">
    <property type="entry name" value="Integrase, DNA-binding domain"/>
    <property type="match status" value="1"/>
</dbReference>
<gene>
    <name evidence="7" type="ORF">GHK48_18315</name>
</gene>
<proteinExistence type="inferred from homology"/>
<dbReference type="GO" id="GO:0003677">
    <property type="term" value="F:DNA binding"/>
    <property type="evidence" value="ECO:0007669"/>
    <property type="project" value="UniProtKB-KW"/>
</dbReference>
<dbReference type="InterPro" id="IPR002104">
    <property type="entry name" value="Integrase_catalytic"/>
</dbReference>
<accession>A0A844AFD2</accession>
<dbReference type="InterPro" id="IPR011010">
    <property type="entry name" value="DNA_brk_join_enz"/>
</dbReference>
<keyword evidence="4" id="KW-0233">DNA recombination</keyword>
<dbReference type="GO" id="GO:0006310">
    <property type="term" value="P:DNA recombination"/>
    <property type="evidence" value="ECO:0007669"/>
    <property type="project" value="UniProtKB-KW"/>
</dbReference>
<dbReference type="InterPro" id="IPR038488">
    <property type="entry name" value="Integrase_DNA-bd_sf"/>
</dbReference>
<protein>
    <submittedName>
        <fullName evidence="7">DUF4102 domain-containing protein</fullName>
    </submittedName>
</protein>
<evidence type="ECO:0000256" key="3">
    <source>
        <dbReference type="ARBA" id="ARBA00023125"/>
    </source>
</evidence>
<organism evidence="7 8">
    <name type="scientific">Rhizobium fredii</name>
    <name type="common">Sinorhizobium fredii</name>
    <dbReference type="NCBI Taxonomy" id="380"/>
    <lineage>
        <taxon>Bacteria</taxon>
        <taxon>Pseudomonadati</taxon>
        <taxon>Pseudomonadota</taxon>
        <taxon>Alphaproteobacteria</taxon>
        <taxon>Hyphomicrobiales</taxon>
        <taxon>Rhizobiaceae</taxon>
        <taxon>Sinorhizobium/Ensifer group</taxon>
        <taxon>Sinorhizobium</taxon>
    </lineage>
</organism>
<dbReference type="PANTHER" id="PTHR30629">
    <property type="entry name" value="PROPHAGE INTEGRASE"/>
    <property type="match status" value="1"/>
</dbReference>
<dbReference type="InterPro" id="IPR010998">
    <property type="entry name" value="Integrase_recombinase_N"/>
</dbReference>
<evidence type="ECO:0000256" key="2">
    <source>
        <dbReference type="ARBA" id="ARBA00022908"/>
    </source>
</evidence>
<dbReference type="Pfam" id="PF00589">
    <property type="entry name" value="Phage_integrase"/>
    <property type="match status" value="1"/>
</dbReference>
<dbReference type="Gene3D" id="1.10.150.130">
    <property type="match status" value="1"/>
</dbReference>
<evidence type="ECO:0000313" key="8">
    <source>
        <dbReference type="Proteomes" id="UP000466694"/>
    </source>
</evidence>
<name>A0A844AFD2_RHIFR</name>
<dbReference type="InterPro" id="IPR025166">
    <property type="entry name" value="Integrase_DNA_bind_dom"/>
</dbReference>
<dbReference type="RefSeq" id="WP_081318998.1">
    <property type="nucleotide sequence ID" value="NZ_BJNI01000020.1"/>
</dbReference>
<dbReference type="Proteomes" id="UP000466694">
    <property type="component" value="Unassembled WGS sequence"/>
</dbReference>
<dbReference type="InterPro" id="IPR013762">
    <property type="entry name" value="Integrase-like_cat_sf"/>
</dbReference>
<dbReference type="AlphaFoldDB" id="A0A844AFD2"/>
<feature type="domain" description="Tyr recombinase" evidence="5">
    <location>
        <begin position="251"/>
        <end position="391"/>
    </location>
</feature>
<evidence type="ECO:0000259" key="5">
    <source>
        <dbReference type="Pfam" id="PF00589"/>
    </source>
</evidence>
<dbReference type="InterPro" id="IPR050808">
    <property type="entry name" value="Phage_Integrase"/>
</dbReference>
<evidence type="ECO:0000256" key="4">
    <source>
        <dbReference type="ARBA" id="ARBA00023172"/>
    </source>
</evidence>
<comment type="caution">
    <text evidence="7">The sequence shown here is derived from an EMBL/GenBank/DDBJ whole genome shotgun (WGS) entry which is preliminary data.</text>
</comment>
<sequence>MTRPRALDAERIKKLRPRKGHDRDEYADGKTPNLFLRVGRRHKVFELIVRCPGARDPTRLRIGTFPKTTLDRAREVAADWNQLLELGLDPRQETKRREREAAVDERRTFRSVMEDYIAWLPNRKRNRHAAADAAALSAEFLDPDRNGWIDKAIADVTKADVGSLIENIRGRGVPGRALEALGLIKGFFVWANGPARYQGYGLTSNPVADVTPDVMQLERGVRERTLDVAELRAYWRASLAMSYPDGPLYRLVLLAGGRRRDEAEGVRWSEIDIEKRLWTIPKERVKHGDDLLDLYVVLTDEAIALLEELRRGQPEGWGDCIFSVTNGQSPYTGYDMDDFRARVEEEYRKLRPGSAMDGWWLHDLRRVVRTGMSQLGVPPEIADYVIGHRKKKDYNQDRFIPQCRKAMRQFTDRLFRVIDGSAAGFHADDPDNAE</sequence>
<keyword evidence="2" id="KW-0229">DNA integration</keyword>
<reference evidence="7 8" key="1">
    <citation type="journal article" date="2013" name="Genome Biol.">
        <title>Comparative genomics of the core and accessory genomes of 48 Sinorhizobium strains comprising five genospecies.</title>
        <authorList>
            <person name="Sugawara M."/>
            <person name="Epstein B."/>
            <person name="Badgley B.D."/>
            <person name="Unno T."/>
            <person name="Xu L."/>
            <person name="Reese J."/>
            <person name="Gyaneshwar P."/>
            <person name="Denny R."/>
            <person name="Mudge J."/>
            <person name="Bharti A.K."/>
            <person name="Farmer A.D."/>
            <person name="May G.D."/>
            <person name="Woodward J.E."/>
            <person name="Medigue C."/>
            <person name="Vallenet D."/>
            <person name="Lajus A."/>
            <person name="Rouy Z."/>
            <person name="Martinez-Vaz B."/>
            <person name="Tiffin P."/>
            <person name="Young N.D."/>
            <person name="Sadowsky M.J."/>
        </authorList>
    </citation>
    <scope>NUCLEOTIDE SEQUENCE [LARGE SCALE GENOMIC DNA]</scope>
    <source>
        <strain evidence="7 8">USDA205</strain>
    </source>
</reference>
<dbReference type="GO" id="GO:0015074">
    <property type="term" value="P:DNA integration"/>
    <property type="evidence" value="ECO:0007669"/>
    <property type="project" value="UniProtKB-KW"/>
</dbReference>
<keyword evidence="3" id="KW-0238">DNA-binding</keyword>
<evidence type="ECO:0000313" key="7">
    <source>
        <dbReference type="EMBL" id="MQX10170.1"/>
    </source>
</evidence>
<dbReference type="Pfam" id="PF13356">
    <property type="entry name" value="Arm-DNA-bind_3"/>
    <property type="match status" value="1"/>
</dbReference>
<comment type="similarity">
    <text evidence="1">Belongs to the 'phage' integrase family.</text>
</comment>
<evidence type="ECO:0000259" key="6">
    <source>
        <dbReference type="Pfam" id="PF13356"/>
    </source>
</evidence>
<dbReference type="PANTHER" id="PTHR30629:SF2">
    <property type="entry name" value="PROPHAGE INTEGRASE INTS-RELATED"/>
    <property type="match status" value="1"/>
</dbReference>
<feature type="domain" description="Integrase DNA-binding" evidence="6">
    <location>
        <begin position="8"/>
        <end position="96"/>
    </location>
</feature>